<feature type="domain" description="ABC transporter substrate-binding protein PnrA-like" evidence="8">
    <location>
        <begin position="54"/>
        <end position="357"/>
    </location>
</feature>
<dbReference type="InterPro" id="IPR050957">
    <property type="entry name" value="BMP_lipoprotein"/>
</dbReference>
<keyword evidence="4 7" id="KW-0732">Signal</keyword>
<keyword evidence="6" id="KW-0449">Lipoprotein</keyword>
<dbReference type="CDD" id="cd06354">
    <property type="entry name" value="PBP1_PrnA-like"/>
    <property type="match status" value="1"/>
</dbReference>
<dbReference type="PANTHER" id="PTHR34296:SF2">
    <property type="entry name" value="ABC TRANSPORTER GUANOSINE-BINDING PROTEIN NUPN"/>
    <property type="match status" value="1"/>
</dbReference>
<gene>
    <name evidence="9" type="ORF">GCM10009710_34840</name>
</gene>
<accession>A0ABP4WK61</accession>
<dbReference type="PROSITE" id="PS51257">
    <property type="entry name" value="PROKAR_LIPOPROTEIN"/>
    <property type="match status" value="1"/>
</dbReference>
<comment type="similarity">
    <text evidence="2">Belongs to the BMP lipoprotein family.</text>
</comment>
<proteinExistence type="inferred from homology"/>
<keyword evidence="3" id="KW-1003">Cell membrane</keyword>
<dbReference type="EMBL" id="BAAAME010000010">
    <property type="protein sequence ID" value="GAA1752104.1"/>
    <property type="molecule type" value="Genomic_DNA"/>
</dbReference>
<evidence type="ECO:0000313" key="10">
    <source>
        <dbReference type="Proteomes" id="UP001501057"/>
    </source>
</evidence>
<dbReference type="RefSeq" id="WP_344203929.1">
    <property type="nucleotide sequence ID" value="NZ_BAAAME010000010.1"/>
</dbReference>
<evidence type="ECO:0000256" key="1">
    <source>
        <dbReference type="ARBA" id="ARBA00004193"/>
    </source>
</evidence>
<feature type="chain" id="PRO_5046925623" evidence="7">
    <location>
        <begin position="25"/>
        <end position="359"/>
    </location>
</feature>
<evidence type="ECO:0000256" key="4">
    <source>
        <dbReference type="ARBA" id="ARBA00022729"/>
    </source>
</evidence>
<evidence type="ECO:0000256" key="5">
    <source>
        <dbReference type="ARBA" id="ARBA00023136"/>
    </source>
</evidence>
<reference evidence="10" key="1">
    <citation type="journal article" date="2019" name="Int. J. Syst. Evol. Microbiol.">
        <title>The Global Catalogue of Microorganisms (GCM) 10K type strain sequencing project: providing services to taxonomists for standard genome sequencing and annotation.</title>
        <authorList>
            <consortium name="The Broad Institute Genomics Platform"/>
            <consortium name="The Broad Institute Genome Sequencing Center for Infectious Disease"/>
            <person name="Wu L."/>
            <person name="Ma J."/>
        </authorList>
    </citation>
    <scope>NUCLEOTIDE SEQUENCE [LARGE SCALE GENOMIC DNA]</scope>
    <source>
        <strain evidence="10">JCM 13518</strain>
    </source>
</reference>
<dbReference type="InterPro" id="IPR028082">
    <property type="entry name" value="Peripla_BP_I"/>
</dbReference>
<feature type="signal peptide" evidence="7">
    <location>
        <begin position="1"/>
        <end position="24"/>
    </location>
</feature>
<evidence type="ECO:0000256" key="3">
    <source>
        <dbReference type="ARBA" id="ARBA00022475"/>
    </source>
</evidence>
<evidence type="ECO:0000259" key="8">
    <source>
        <dbReference type="Pfam" id="PF02608"/>
    </source>
</evidence>
<organism evidence="9 10">
    <name type="scientific">Aeromicrobium alkaliterrae</name>
    <dbReference type="NCBI Taxonomy" id="302168"/>
    <lineage>
        <taxon>Bacteria</taxon>
        <taxon>Bacillati</taxon>
        <taxon>Actinomycetota</taxon>
        <taxon>Actinomycetes</taxon>
        <taxon>Propionibacteriales</taxon>
        <taxon>Nocardioidaceae</taxon>
        <taxon>Aeromicrobium</taxon>
    </lineage>
</organism>
<dbReference type="InterPro" id="IPR003760">
    <property type="entry name" value="PnrA-like"/>
</dbReference>
<evidence type="ECO:0000256" key="7">
    <source>
        <dbReference type="SAM" id="SignalP"/>
    </source>
</evidence>
<keyword evidence="10" id="KW-1185">Reference proteome</keyword>
<evidence type="ECO:0000256" key="2">
    <source>
        <dbReference type="ARBA" id="ARBA00008610"/>
    </source>
</evidence>
<evidence type="ECO:0000313" key="9">
    <source>
        <dbReference type="EMBL" id="GAA1752104.1"/>
    </source>
</evidence>
<sequence>MRRFSTYGVALATCGLILTACGTAADNDSDSGSDAAPECDPVQIEGDAKVSLAYDVGGRGDQSFNDSAYAGLQKAATEFGLTDTSEGEAGQDESEDVREERLRNFADTGHNVIVGVGFAYSEAVDTVAPDYPNVAFAVIDGFDPTEDDVNCNVAYLGFAENEGSYLVGAAAASQSETGTIGFVGGVNNTLIQKFEAGYTAGAEAVNPDIEVLTTYIEESDPAGFGDPAGGQAAAEGQYADGADIVFHAAGFSGTGVFDAAVAADKLAIGVDSDQFLTAGPEQAQHIITSMLKRVDTATYGFIQSVVDGEPDQGFTTFTLADDGVGYSTSGNFLTPETIATLEDYKQQIIDGDIEVPTAP</sequence>
<evidence type="ECO:0000256" key="6">
    <source>
        <dbReference type="ARBA" id="ARBA00023288"/>
    </source>
</evidence>
<name>A0ABP4WK61_9ACTN</name>
<keyword evidence="5" id="KW-0472">Membrane</keyword>
<dbReference type="Gene3D" id="3.40.50.2300">
    <property type="match status" value="2"/>
</dbReference>
<dbReference type="Pfam" id="PF02608">
    <property type="entry name" value="Bmp"/>
    <property type="match status" value="1"/>
</dbReference>
<dbReference type="SUPFAM" id="SSF53822">
    <property type="entry name" value="Periplasmic binding protein-like I"/>
    <property type="match status" value="1"/>
</dbReference>
<dbReference type="Proteomes" id="UP001501057">
    <property type="component" value="Unassembled WGS sequence"/>
</dbReference>
<comment type="caution">
    <text evidence="9">The sequence shown here is derived from an EMBL/GenBank/DDBJ whole genome shotgun (WGS) entry which is preliminary data.</text>
</comment>
<protein>
    <submittedName>
        <fullName evidence="9">BMP family ABC transporter substrate-binding protein</fullName>
    </submittedName>
</protein>
<dbReference type="PANTHER" id="PTHR34296">
    <property type="entry name" value="TRANSCRIPTIONAL ACTIVATOR PROTEIN MED"/>
    <property type="match status" value="1"/>
</dbReference>
<comment type="subcellular location">
    <subcellularLocation>
        <location evidence="1">Cell membrane</location>
        <topology evidence="1">Lipid-anchor</topology>
    </subcellularLocation>
</comment>